<organism evidence="3">
    <name type="scientific">Melampsora larici-populina (strain 98AG31 / pathotype 3-4-7)</name>
    <name type="common">Poplar leaf rust fungus</name>
    <dbReference type="NCBI Taxonomy" id="747676"/>
    <lineage>
        <taxon>Eukaryota</taxon>
        <taxon>Fungi</taxon>
        <taxon>Dikarya</taxon>
        <taxon>Basidiomycota</taxon>
        <taxon>Pucciniomycotina</taxon>
        <taxon>Pucciniomycetes</taxon>
        <taxon>Pucciniales</taxon>
        <taxon>Melampsoraceae</taxon>
        <taxon>Melampsora</taxon>
    </lineage>
</organism>
<keyword evidence="3" id="KW-1185">Reference proteome</keyword>
<evidence type="ECO:0000313" key="2">
    <source>
        <dbReference type="EMBL" id="EGG00575.1"/>
    </source>
</evidence>
<reference evidence="3" key="1">
    <citation type="journal article" date="2011" name="Proc. Natl. Acad. Sci. U.S.A.">
        <title>Obligate biotrophy features unraveled by the genomic analysis of rust fungi.</title>
        <authorList>
            <person name="Duplessis S."/>
            <person name="Cuomo C.A."/>
            <person name="Lin Y.-C."/>
            <person name="Aerts A."/>
            <person name="Tisserant E."/>
            <person name="Veneault-Fourrey C."/>
            <person name="Joly D.L."/>
            <person name="Hacquard S."/>
            <person name="Amselem J."/>
            <person name="Cantarel B.L."/>
            <person name="Chiu R."/>
            <person name="Coutinho P.M."/>
            <person name="Feau N."/>
            <person name="Field M."/>
            <person name="Frey P."/>
            <person name="Gelhaye E."/>
            <person name="Goldberg J."/>
            <person name="Grabherr M.G."/>
            <person name="Kodira C.D."/>
            <person name="Kohler A."/>
            <person name="Kuees U."/>
            <person name="Lindquist E.A."/>
            <person name="Lucas S.M."/>
            <person name="Mago R."/>
            <person name="Mauceli E."/>
            <person name="Morin E."/>
            <person name="Murat C."/>
            <person name="Pangilinan J.L."/>
            <person name="Park R."/>
            <person name="Pearson M."/>
            <person name="Quesneville H."/>
            <person name="Rouhier N."/>
            <person name="Sakthikumar S."/>
            <person name="Salamov A.A."/>
            <person name="Schmutz J."/>
            <person name="Selles B."/>
            <person name="Shapiro H."/>
            <person name="Tanguay P."/>
            <person name="Tuskan G.A."/>
            <person name="Henrissat B."/>
            <person name="Van de Peer Y."/>
            <person name="Rouze P."/>
            <person name="Ellis J.G."/>
            <person name="Dodds P.N."/>
            <person name="Schein J.E."/>
            <person name="Zhong S."/>
            <person name="Hamelin R.C."/>
            <person name="Grigoriev I.V."/>
            <person name="Szabo L.J."/>
            <person name="Martin F."/>
        </authorList>
    </citation>
    <scope>NUCLEOTIDE SEQUENCE [LARGE SCALE GENOMIC DNA]</scope>
    <source>
        <strain evidence="3">98AG31 / pathotype 3-4-7</strain>
    </source>
</reference>
<sequence length="432" mass="49862">MTAPTRRVILSFSTQILVQICYLSCSASAAIHLTESSGLLNKPYHDSWYKHSGTIEPNARDNLEVYLDKTLEERKNSEPFVTSSAALNDDSVKLINKMLQSGSETWAKTLEEIMKNKPSYKIEDFWKFISQLSDFMPTSALQVTLFEVVKAEEKVFKQKGDKFLSPIRNVLNEVFDRCAAKMKEHVGALKQKDKTQEVQDIFTRTGQEKMGEYGIRLEGQYSVDQEAVLYRNWASCPLKRILEIQAIQVSSIDMEEISTMGITVMPDDIRPHFENWMGSDVQGLKEEFVDYIKSLDNSGLEHFKALQSQLSYGLSSVSPRNPKDIKKVFVFWANYMPFYLQIKTSKDTWDYLYVMENLILDEIEDKDLDLLMKEFIMIQTSPIIQQNIIISFLEFLVDKSKSLKRIAEFDLSSIRDIEEAKQTRHNNPRALK</sequence>
<evidence type="ECO:0000313" key="3">
    <source>
        <dbReference type="Proteomes" id="UP000001072"/>
    </source>
</evidence>
<dbReference type="InParanoid" id="F4S437"/>
<dbReference type="VEuPathDB" id="FungiDB:MELLADRAFT_67737"/>
<protein>
    <recommendedName>
        <fullName evidence="4">Secreted protein</fullName>
    </recommendedName>
</protein>
<feature type="chain" id="PRO_5003318247" description="Secreted protein" evidence="1">
    <location>
        <begin position="30"/>
        <end position="432"/>
    </location>
</feature>
<evidence type="ECO:0000256" key="1">
    <source>
        <dbReference type="SAM" id="SignalP"/>
    </source>
</evidence>
<dbReference type="AlphaFoldDB" id="F4S437"/>
<dbReference type="KEGG" id="mlr:MELLADRAFT_67737"/>
<dbReference type="HOGENOM" id="CLU_049762_0_0_1"/>
<gene>
    <name evidence="2" type="ORF">MELLADRAFT_67737</name>
</gene>
<dbReference type="GeneID" id="18930889"/>
<dbReference type="EMBL" id="GL883146">
    <property type="protein sequence ID" value="EGG00575.1"/>
    <property type="molecule type" value="Genomic_DNA"/>
</dbReference>
<dbReference type="Proteomes" id="UP000001072">
    <property type="component" value="Unassembled WGS sequence"/>
</dbReference>
<name>F4S437_MELLP</name>
<feature type="signal peptide" evidence="1">
    <location>
        <begin position="1"/>
        <end position="29"/>
    </location>
</feature>
<evidence type="ECO:0008006" key="4">
    <source>
        <dbReference type="Google" id="ProtNLM"/>
    </source>
</evidence>
<dbReference type="RefSeq" id="XP_007416222.1">
    <property type="nucleotide sequence ID" value="XM_007416160.1"/>
</dbReference>
<accession>F4S437</accession>
<keyword evidence="1" id="KW-0732">Signal</keyword>
<proteinExistence type="predicted"/>